<dbReference type="PROSITE" id="PS50174">
    <property type="entry name" value="G_PATCH"/>
    <property type="match status" value="1"/>
</dbReference>
<feature type="region of interest" description="Disordered" evidence="1">
    <location>
        <begin position="232"/>
        <end position="266"/>
    </location>
</feature>
<evidence type="ECO:0000313" key="3">
    <source>
        <dbReference type="EMBL" id="CAG6646668.1"/>
    </source>
</evidence>
<reference evidence="3" key="1">
    <citation type="submission" date="2021-05" db="EMBL/GenBank/DDBJ databases">
        <authorList>
            <person name="Alioto T."/>
            <person name="Alioto T."/>
            <person name="Gomez Garrido J."/>
        </authorList>
    </citation>
    <scope>NUCLEOTIDE SEQUENCE</scope>
</reference>
<feature type="region of interest" description="Disordered" evidence="1">
    <location>
        <begin position="113"/>
        <end position="145"/>
    </location>
</feature>
<feature type="compositionally biased region" description="Basic and acidic residues" evidence="1">
    <location>
        <begin position="232"/>
        <end position="265"/>
    </location>
</feature>
<dbReference type="InterPro" id="IPR000467">
    <property type="entry name" value="G_patch_dom"/>
</dbReference>
<accession>A0A8D8W5L4</accession>
<protein>
    <submittedName>
        <fullName evidence="3">G patch domain-containing protein 11</fullName>
    </submittedName>
</protein>
<dbReference type="PANTHER" id="PTHR21032:SF0">
    <property type="entry name" value="G PATCH DOMAIN-CONTAINING PROTEIN 11"/>
    <property type="match status" value="1"/>
</dbReference>
<dbReference type="SMART" id="SM00443">
    <property type="entry name" value="G_patch"/>
    <property type="match status" value="1"/>
</dbReference>
<evidence type="ECO:0000256" key="1">
    <source>
        <dbReference type="SAM" id="MobiDB-lite"/>
    </source>
</evidence>
<evidence type="ECO:0000259" key="2">
    <source>
        <dbReference type="PROSITE" id="PS50174"/>
    </source>
</evidence>
<dbReference type="PANTHER" id="PTHR21032">
    <property type="entry name" value="G PATCH DOMAIN-CONTAINING PROTEIN 11"/>
    <property type="match status" value="1"/>
</dbReference>
<dbReference type="GO" id="GO:0000776">
    <property type="term" value="C:kinetochore"/>
    <property type="evidence" value="ECO:0007669"/>
    <property type="project" value="TreeGrafter"/>
</dbReference>
<feature type="domain" description="G-patch" evidence="2">
    <location>
        <begin position="75"/>
        <end position="122"/>
    </location>
</feature>
<dbReference type="EMBL" id="HBUF01142997">
    <property type="protein sequence ID" value="CAG6646668.1"/>
    <property type="molecule type" value="Transcribed_RNA"/>
</dbReference>
<name>A0A8D8W5L4_9HEMI</name>
<dbReference type="AlphaFoldDB" id="A0A8D8W5L4"/>
<organism evidence="3">
    <name type="scientific">Cacopsylla melanoneura</name>
    <dbReference type="NCBI Taxonomy" id="428564"/>
    <lineage>
        <taxon>Eukaryota</taxon>
        <taxon>Metazoa</taxon>
        <taxon>Ecdysozoa</taxon>
        <taxon>Arthropoda</taxon>
        <taxon>Hexapoda</taxon>
        <taxon>Insecta</taxon>
        <taxon>Pterygota</taxon>
        <taxon>Neoptera</taxon>
        <taxon>Paraneoptera</taxon>
        <taxon>Hemiptera</taxon>
        <taxon>Sternorrhyncha</taxon>
        <taxon>Psylloidea</taxon>
        <taxon>Psyllidae</taxon>
        <taxon>Psyllinae</taxon>
        <taxon>Cacopsylla</taxon>
    </lineage>
</organism>
<proteinExistence type="predicted"/>
<dbReference type="GO" id="GO:0003676">
    <property type="term" value="F:nucleic acid binding"/>
    <property type="evidence" value="ECO:0007669"/>
    <property type="project" value="InterPro"/>
</dbReference>
<dbReference type="Pfam" id="PF01585">
    <property type="entry name" value="G-patch"/>
    <property type="match status" value="1"/>
</dbReference>
<sequence>MSSDSEEDYMSMDFTSAVENDVRPGLLQTNRQKREFELLKRKQEFDVKSKQCKKKDLKVLEEEHREEGLNKPIEEGNKGFALLAKMGYKAGGGIGKQDKPTALIDIKIKTSRKGLGLEEQRPRRKHSSTLGRRIPRPDQLSVDRLSDYRQQLSERLGEKKLEGDLRRAQKICVEFDRNIGVEEPGQWWFWPPDELDTNNEEELEALSTRNNEENESEDDEYIKQVDIIIENDKNDTSCKPDESCTSKINENERRKDDQRHDKTNDLNKYIELVGNLVRKEHKEMSE</sequence>
<dbReference type="InterPro" id="IPR039249">
    <property type="entry name" value="GPATCH11"/>
</dbReference>